<feature type="non-terminal residue" evidence="1">
    <location>
        <position position="1"/>
    </location>
</feature>
<dbReference type="EMBL" id="GBHO01011304">
    <property type="protein sequence ID" value="JAG32300.1"/>
    <property type="molecule type" value="Transcribed_RNA"/>
</dbReference>
<accession>A0A0A9YRY7</accession>
<dbReference type="AlphaFoldDB" id="A0A0A9YRY7"/>
<sequence>KQIQGFPIQIQDFLFQVRDFPISNSRIFQFKFKVSQFNVFVLHFKLKDFIHKQCKSMPAAAPGSCRTTRTRESKRQRVHTEGMCIMKEYLPTYNFCLLNPPKIVSDQSYPLNFGYRSEWNRTVYSSVYQINPL</sequence>
<name>A0A0A9YRY7_LYGHE</name>
<feature type="non-terminal residue" evidence="1">
    <location>
        <position position="133"/>
    </location>
</feature>
<protein>
    <submittedName>
        <fullName evidence="1">Uncharacterized protein</fullName>
    </submittedName>
</protein>
<gene>
    <name evidence="1" type="ORF">CM83_94478</name>
</gene>
<reference evidence="1" key="1">
    <citation type="journal article" date="2014" name="PLoS ONE">
        <title>Transcriptome-Based Identification of ABC Transporters in the Western Tarnished Plant Bug Lygus hesperus.</title>
        <authorList>
            <person name="Hull J.J."/>
            <person name="Chaney K."/>
            <person name="Geib S.M."/>
            <person name="Fabrick J.A."/>
            <person name="Brent C.S."/>
            <person name="Walsh D."/>
            <person name="Lavine L.C."/>
        </authorList>
    </citation>
    <scope>NUCLEOTIDE SEQUENCE</scope>
</reference>
<evidence type="ECO:0000313" key="1">
    <source>
        <dbReference type="EMBL" id="JAG32300.1"/>
    </source>
</evidence>
<reference evidence="1" key="2">
    <citation type="submission" date="2014-07" db="EMBL/GenBank/DDBJ databases">
        <authorList>
            <person name="Hull J."/>
        </authorList>
    </citation>
    <scope>NUCLEOTIDE SEQUENCE</scope>
</reference>
<organism evidence="1">
    <name type="scientific">Lygus hesperus</name>
    <name type="common">Western plant bug</name>
    <dbReference type="NCBI Taxonomy" id="30085"/>
    <lineage>
        <taxon>Eukaryota</taxon>
        <taxon>Metazoa</taxon>
        <taxon>Ecdysozoa</taxon>
        <taxon>Arthropoda</taxon>
        <taxon>Hexapoda</taxon>
        <taxon>Insecta</taxon>
        <taxon>Pterygota</taxon>
        <taxon>Neoptera</taxon>
        <taxon>Paraneoptera</taxon>
        <taxon>Hemiptera</taxon>
        <taxon>Heteroptera</taxon>
        <taxon>Panheteroptera</taxon>
        <taxon>Cimicomorpha</taxon>
        <taxon>Miridae</taxon>
        <taxon>Mirini</taxon>
        <taxon>Lygus</taxon>
    </lineage>
</organism>
<proteinExistence type="predicted"/>